<dbReference type="AlphaFoldDB" id="M0LA64"/>
<comment type="caution">
    <text evidence="2">The sequence shown here is derived from an EMBL/GenBank/DDBJ whole genome shotgun (WGS) entry which is preliminary data.</text>
</comment>
<dbReference type="GO" id="GO:0004803">
    <property type="term" value="F:transposase activity"/>
    <property type="evidence" value="ECO:0007669"/>
    <property type="project" value="InterPro"/>
</dbReference>
<evidence type="ECO:0000259" key="1">
    <source>
        <dbReference type="Pfam" id="PF01609"/>
    </source>
</evidence>
<reference evidence="2 3" key="1">
    <citation type="journal article" date="2014" name="PLoS Genet.">
        <title>Phylogenetically driven sequencing of extremely halophilic archaea reveals strategies for static and dynamic osmo-response.</title>
        <authorList>
            <person name="Becker E.A."/>
            <person name="Seitzer P.M."/>
            <person name="Tritt A."/>
            <person name="Larsen D."/>
            <person name="Krusor M."/>
            <person name="Yao A.I."/>
            <person name="Wu D."/>
            <person name="Madern D."/>
            <person name="Eisen J.A."/>
            <person name="Darling A.E."/>
            <person name="Facciotti M.T."/>
        </authorList>
    </citation>
    <scope>NUCLEOTIDE SEQUENCE [LARGE SCALE GENOMIC DNA]</scope>
    <source>
        <strain evidence="3">ATCC 49778 / DSM 6131 / JCM 7785 / NBRC 101032 / NCIMB 13157 / TR-1</strain>
    </source>
</reference>
<organism evidence="2 3">
    <name type="scientific">Haloarcula japonica (strain ATCC 49778 / DSM 6131 / JCM 7785 / NBRC 101032 / NCIMB 13157 / TR-1)</name>
    <dbReference type="NCBI Taxonomy" id="1227453"/>
    <lineage>
        <taxon>Archaea</taxon>
        <taxon>Methanobacteriati</taxon>
        <taxon>Methanobacteriota</taxon>
        <taxon>Stenosarchaea group</taxon>
        <taxon>Halobacteria</taxon>
        <taxon>Halobacteriales</taxon>
        <taxon>Haloarculaceae</taxon>
        <taxon>Haloarcula</taxon>
    </lineage>
</organism>
<dbReference type="PANTHER" id="PTHR33258:SF1">
    <property type="entry name" value="TRANSPOSASE INSL FOR INSERTION SEQUENCE ELEMENT IS186A-RELATED"/>
    <property type="match status" value="1"/>
</dbReference>
<dbReference type="GO" id="GO:0006313">
    <property type="term" value="P:DNA transposition"/>
    <property type="evidence" value="ECO:0007669"/>
    <property type="project" value="InterPro"/>
</dbReference>
<dbReference type="EMBL" id="AOLY01000033">
    <property type="protein sequence ID" value="EMA30466.1"/>
    <property type="molecule type" value="Genomic_DNA"/>
</dbReference>
<evidence type="ECO:0000313" key="3">
    <source>
        <dbReference type="Proteomes" id="UP000011524"/>
    </source>
</evidence>
<proteinExistence type="predicted"/>
<protein>
    <submittedName>
        <fullName evidence="2">ISH8 transposase</fullName>
    </submittedName>
</protein>
<dbReference type="STRING" id="1227453.C444_09787"/>
<dbReference type="InterPro" id="IPR002559">
    <property type="entry name" value="Transposase_11"/>
</dbReference>
<gene>
    <name evidence="2" type="ORF">C444_09787</name>
</gene>
<dbReference type="PANTHER" id="PTHR33258">
    <property type="entry name" value="TRANSPOSASE INSL FOR INSERTION SEQUENCE ELEMENT IS186A-RELATED"/>
    <property type="match status" value="1"/>
</dbReference>
<dbReference type="SUPFAM" id="SSF53098">
    <property type="entry name" value="Ribonuclease H-like"/>
    <property type="match status" value="1"/>
</dbReference>
<dbReference type="GO" id="GO:0003677">
    <property type="term" value="F:DNA binding"/>
    <property type="evidence" value="ECO:0007669"/>
    <property type="project" value="InterPro"/>
</dbReference>
<dbReference type="Pfam" id="PF01609">
    <property type="entry name" value="DDE_Tnp_1"/>
    <property type="match status" value="1"/>
</dbReference>
<dbReference type="eggNOG" id="arCOG06159">
    <property type="taxonomic scope" value="Archaea"/>
</dbReference>
<name>M0LA64_HALJT</name>
<feature type="domain" description="Transposase IS4-like" evidence="1">
    <location>
        <begin position="4"/>
        <end position="152"/>
    </location>
</feature>
<dbReference type="InterPro" id="IPR012337">
    <property type="entry name" value="RNaseH-like_sf"/>
</dbReference>
<dbReference type="Proteomes" id="UP000011524">
    <property type="component" value="Unassembled WGS sequence"/>
</dbReference>
<accession>M0LA64</accession>
<evidence type="ECO:0000313" key="2">
    <source>
        <dbReference type="EMBL" id="EMA30466.1"/>
    </source>
</evidence>
<sequence length="172" mass="19815">MIGENHGYFISRPEDNSNPVTTVEFREWRGRAIPLDGKQIDDVGDDLLRKHIDVEVEAEFKRGLYNGTWSLDTKQFCVVGVRNEGADDYHLYITYLPTEEFLPADPATLYWCRWGVETLFRELKTQYELDEFDTSNRDVVETLLCAALLSLLVGRELLDYSSLANINSNLQD</sequence>
<dbReference type="PATRIC" id="fig|1227453.3.peg.1921"/>
<keyword evidence="3" id="KW-1185">Reference proteome</keyword>